<evidence type="ECO:0000313" key="21">
    <source>
        <dbReference type="EMBL" id="GEJ56768.1"/>
    </source>
</evidence>
<dbReference type="GO" id="GO:0071555">
    <property type="term" value="P:cell wall organization"/>
    <property type="evidence" value="ECO:0007669"/>
    <property type="project" value="UniProtKB-KW"/>
</dbReference>
<dbReference type="InterPro" id="IPR005905">
    <property type="entry name" value="D_ala_D_ala"/>
</dbReference>
<proteinExistence type="inferred from homology"/>
<dbReference type="NCBIfam" id="NF002378">
    <property type="entry name" value="PRK01372.1"/>
    <property type="match status" value="1"/>
</dbReference>
<dbReference type="InterPro" id="IPR016185">
    <property type="entry name" value="PreATP-grasp_dom_sf"/>
</dbReference>
<keyword evidence="14 16" id="KW-0961">Cell wall biogenesis/degradation</keyword>
<dbReference type="InterPro" id="IPR013815">
    <property type="entry name" value="ATP_grasp_subdomain_1"/>
</dbReference>
<evidence type="ECO:0000256" key="19">
    <source>
        <dbReference type="PROSITE-ProRule" id="PRU00409"/>
    </source>
</evidence>
<dbReference type="EC" id="6.3.2.4" evidence="4 16"/>
<dbReference type="PANTHER" id="PTHR23132:SF23">
    <property type="entry name" value="D-ALANINE--D-ALANINE LIGASE B"/>
    <property type="match status" value="1"/>
</dbReference>
<evidence type="ECO:0000256" key="16">
    <source>
        <dbReference type="HAMAP-Rule" id="MF_00047"/>
    </source>
</evidence>
<comment type="cofactor">
    <cofactor evidence="1">
        <name>Mn(2+)</name>
        <dbReference type="ChEBI" id="CHEBI:29035"/>
    </cofactor>
</comment>
<keyword evidence="11 16" id="KW-0133">Cell shape</keyword>
<evidence type="ECO:0000256" key="9">
    <source>
        <dbReference type="ARBA" id="ARBA00022840"/>
    </source>
</evidence>
<evidence type="ECO:0000256" key="11">
    <source>
        <dbReference type="ARBA" id="ARBA00022960"/>
    </source>
</evidence>
<evidence type="ECO:0000256" key="17">
    <source>
        <dbReference type="PIRSR" id="PIRSR039102-1"/>
    </source>
</evidence>
<keyword evidence="13 18" id="KW-0464">Manganese</keyword>
<evidence type="ECO:0000256" key="10">
    <source>
        <dbReference type="ARBA" id="ARBA00022842"/>
    </source>
</evidence>
<keyword evidence="22" id="KW-1185">Reference proteome</keyword>
<evidence type="ECO:0000256" key="1">
    <source>
        <dbReference type="ARBA" id="ARBA00001936"/>
    </source>
</evidence>
<comment type="similarity">
    <text evidence="3 16">Belongs to the D-alanine--D-alanine ligase family.</text>
</comment>
<keyword evidence="7 18" id="KW-0479">Metal-binding</keyword>
<name>A0A7I9VKR1_9BACT</name>
<dbReference type="HAMAP" id="MF_00047">
    <property type="entry name" value="Dala_Dala_lig"/>
    <property type="match status" value="1"/>
</dbReference>
<feature type="binding site" evidence="18">
    <location>
        <position position="269"/>
    </location>
    <ligand>
        <name>Mg(2+)</name>
        <dbReference type="ChEBI" id="CHEBI:18420"/>
        <label>1</label>
    </ligand>
</feature>
<evidence type="ECO:0000259" key="20">
    <source>
        <dbReference type="PROSITE" id="PS50975"/>
    </source>
</evidence>
<comment type="cofactor">
    <cofactor evidence="18">
        <name>Mg(2+)</name>
        <dbReference type="ChEBI" id="CHEBI:18420"/>
    </cofactor>
    <cofactor evidence="18">
        <name>Mn(2+)</name>
        <dbReference type="ChEBI" id="CHEBI:29035"/>
    </cofactor>
    <text evidence="18">Binds 2 magnesium or manganese ions per subunit.</text>
</comment>
<evidence type="ECO:0000256" key="15">
    <source>
        <dbReference type="ARBA" id="ARBA00047614"/>
    </source>
</evidence>
<dbReference type="Proteomes" id="UP000503640">
    <property type="component" value="Unassembled WGS sequence"/>
</dbReference>
<evidence type="ECO:0000256" key="13">
    <source>
        <dbReference type="ARBA" id="ARBA00023211"/>
    </source>
</evidence>
<dbReference type="Gene3D" id="3.30.470.20">
    <property type="entry name" value="ATP-grasp fold, B domain"/>
    <property type="match status" value="1"/>
</dbReference>
<dbReference type="GO" id="GO:0046872">
    <property type="term" value="F:metal ion binding"/>
    <property type="evidence" value="ECO:0007669"/>
    <property type="project" value="UniProtKB-KW"/>
</dbReference>
<dbReference type="InterPro" id="IPR011095">
    <property type="entry name" value="Dala_Dala_lig_C"/>
</dbReference>
<feature type="binding site" evidence="18">
    <location>
        <position position="256"/>
    </location>
    <ligand>
        <name>Mg(2+)</name>
        <dbReference type="ChEBI" id="CHEBI:18420"/>
        <label>1</label>
    </ligand>
</feature>
<comment type="pathway">
    <text evidence="16">Cell wall biogenesis; peptidoglycan biosynthesis.</text>
</comment>
<dbReference type="GO" id="GO:0005524">
    <property type="term" value="F:ATP binding"/>
    <property type="evidence" value="ECO:0007669"/>
    <property type="project" value="UniProtKB-UniRule"/>
</dbReference>
<evidence type="ECO:0000256" key="12">
    <source>
        <dbReference type="ARBA" id="ARBA00022984"/>
    </source>
</evidence>
<dbReference type="AlphaFoldDB" id="A0A7I9VKR1"/>
<feature type="active site" evidence="17">
    <location>
        <position position="149"/>
    </location>
</feature>
<dbReference type="SUPFAM" id="SSF56059">
    <property type="entry name" value="Glutathione synthetase ATP-binding domain-like"/>
    <property type="match status" value="1"/>
</dbReference>
<evidence type="ECO:0000256" key="18">
    <source>
        <dbReference type="PIRSR" id="PIRSR039102-3"/>
    </source>
</evidence>
<feature type="binding site" evidence="18">
    <location>
        <position position="271"/>
    </location>
    <ligand>
        <name>Mg(2+)</name>
        <dbReference type="ChEBI" id="CHEBI:18420"/>
        <label>2</label>
    </ligand>
</feature>
<evidence type="ECO:0000256" key="14">
    <source>
        <dbReference type="ARBA" id="ARBA00023316"/>
    </source>
</evidence>
<dbReference type="Pfam" id="PF07478">
    <property type="entry name" value="Dala_Dala_lig_C"/>
    <property type="match status" value="1"/>
</dbReference>
<dbReference type="GO" id="GO:0008360">
    <property type="term" value="P:regulation of cell shape"/>
    <property type="evidence" value="ECO:0007669"/>
    <property type="project" value="UniProtKB-KW"/>
</dbReference>
<feature type="active site" evidence="17">
    <location>
        <position position="19"/>
    </location>
</feature>
<comment type="caution">
    <text evidence="21">The sequence shown here is derived from an EMBL/GenBank/DDBJ whole genome shotgun (WGS) entry which is preliminary data.</text>
</comment>
<comment type="function">
    <text evidence="16">Cell wall formation.</text>
</comment>
<dbReference type="PROSITE" id="PS00844">
    <property type="entry name" value="DALA_DALA_LIGASE_2"/>
    <property type="match status" value="1"/>
</dbReference>
<feature type="binding site" evidence="18">
    <location>
        <position position="269"/>
    </location>
    <ligand>
        <name>Mg(2+)</name>
        <dbReference type="ChEBI" id="CHEBI:18420"/>
        <label>2</label>
    </ligand>
</feature>
<dbReference type="PANTHER" id="PTHR23132">
    <property type="entry name" value="D-ALANINE--D-ALANINE LIGASE"/>
    <property type="match status" value="1"/>
</dbReference>
<dbReference type="UniPathway" id="UPA00219"/>
<dbReference type="Pfam" id="PF01820">
    <property type="entry name" value="Dala_Dala_lig_N"/>
    <property type="match status" value="1"/>
</dbReference>
<dbReference type="EMBL" id="BJTG01000003">
    <property type="protein sequence ID" value="GEJ56768.1"/>
    <property type="molecule type" value="Genomic_DNA"/>
</dbReference>
<organism evidence="21 22">
    <name type="scientific">Anaeromyxobacter diazotrophicus</name>
    <dbReference type="NCBI Taxonomy" id="2590199"/>
    <lineage>
        <taxon>Bacteria</taxon>
        <taxon>Pseudomonadati</taxon>
        <taxon>Myxococcota</taxon>
        <taxon>Myxococcia</taxon>
        <taxon>Myxococcales</taxon>
        <taxon>Cystobacterineae</taxon>
        <taxon>Anaeromyxobacteraceae</taxon>
        <taxon>Anaeromyxobacter</taxon>
    </lineage>
</organism>
<dbReference type="InterPro" id="IPR000291">
    <property type="entry name" value="D-Ala_lig_Van_CS"/>
</dbReference>
<dbReference type="FunFam" id="3.30.470.20:FF:000008">
    <property type="entry name" value="D-alanine--D-alanine ligase"/>
    <property type="match status" value="1"/>
</dbReference>
<feature type="active site" evidence="17">
    <location>
        <position position="280"/>
    </location>
</feature>
<dbReference type="InterPro" id="IPR011127">
    <property type="entry name" value="Dala_Dala_lig_N"/>
</dbReference>
<gene>
    <name evidence="16 21" type="primary">ddl</name>
    <name evidence="21" type="ORF">AMYX_15090</name>
</gene>
<dbReference type="InterPro" id="IPR011761">
    <property type="entry name" value="ATP-grasp"/>
</dbReference>
<comment type="subcellular location">
    <subcellularLocation>
        <location evidence="2 16">Cytoplasm</location>
    </subcellularLocation>
</comment>
<reference evidence="22" key="1">
    <citation type="journal article" date="2020" name="Appl. Environ. Microbiol.">
        <title>Diazotrophic Anaeromyxobacter Isolates from Soils.</title>
        <authorList>
            <person name="Masuda Y."/>
            <person name="Yamanaka H."/>
            <person name="Xu Z.X."/>
            <person name="Shiratori Y."/>
            <person name="Aono T."/>
            <person name="Amachi S."/>
            <person name="Senoo K."/>
            <person name="Itoh H."/>
        </authorList>
    </citation>
    <scope>NUCLEOTIDE SEQUENCE [LARGE SCALE GENOMIC DNA]</scope>
    <source>
        <strain evidence="22">R267</strain>
    </source>
</reference>
<keyword evidence="9 19" id="KW-0067">ATP-binding</keyword>
<evidence type="ECO:0000256" key="6">
    <source>
        <dbReference type="ARBA" id="ARBA00022598"/>
    </source>
</evidence>
<keyword evidence="8 19" id="KW-0547">Nucleotide-binding</keyword>
<dbReference type="PIRSF" id="PIRSF039102">
    <property type="entry name" value="Ddl/VanB"/>
    <property type="match status" value="1"/>
</dbReference>
<keyword evidence="5 16" id="KW-0963">Cytoplasm</keyword>
<dbReference type="GO" id="GO:0009252">
    <property type="term" value="P:peptidoglycan biosynthetic process"/>
    <property type="evidence" value="ECO:0007669"/>
    <property type="project" value="UniProtKB-UniRule"/>
</dbReference>
<dbReference type="GO" id="GO:0005737">
    <property type="term" value="C:cytoplasm"/>
    <property type="evidence" value="ECO:0007669"/>
    <property type="project" value="UniProtKB-SubCell"/>
</dbReference>
<keyword evidence="6 16" id="KW-0436">Ligase</keyword>
<dbReference type="NCBIfam" id="TIGR01205">
    <property type="entry name" value="D_ala_D_alaTIGR"/>
    <property type="match status" value="1"/>
</dbReference>
<protein>
    <recommendedName>
        <fullName evidence="4 16">D-alanine--D-alanine ligase</fullName>
        <ecNumber evidence="4 16">6.3.2.4</ecNumber>
    </recommendedName>
    <alternativeName>
        <fullName evidence="16">D-Ala-D-Ala ligase</fullName>
    </alternativeName>
    <alternativeName>
        <fullName evidence="16">D-alanylalanine synthetase</fullName>
    </alternativeName>
</protein>
<evidence type="ECO:0000256" key="5">
    <source>
        <dbReference type="ARBA" id="ARBA00022490"/>
    </source>
</evidence>
<evidence type="ECO:0000256" key="2">
    <source>
        <dbReference type="ARBA" id="ARBA00004496"/>
    </source>
</evidence>
<keyword evidence="12 16" id="KW-0573">Peptidoglycan synthesis</keyword>
<sequence length="308" mass="32977">MGTWSGKKVAVLYGGRSSERDVSLRTGQGCADALRERGHDVTLIDVDLEVAARLRAARADVAFVALHGRWGEDGSIQGLLESMGIPYTGSGVLASALGMDKVFSKLLFREHGLKVIEYRVFPREQAERITVADLPFGLPAVVKPAGEGSSVGVHIVRDAQALQAACRDAARYKGELIVERYVKGTEVDVAVLDGKALGAIEIVPSREFYDYTAKYTPGATQYFYPARLPEEHARRTCEAAEQAHLVLGCAGVTRADFIVSADGVPYILEVNTLPGMTATSLVPKIAAGLGITFAELCERLLDGAALKA</sequence>
<dbReference type="Gene3D" id="3.40.50.20">
    <property type="match status" value="1"/>
</dbReference>
<evidence type="ECO:0000256" key="8">
    <source>
        <dbReference type="ARBA" id="ARBA00022741"/>
    </source>
</evidence>
<dbReference type="Gene3D" id="3.30.1490.20">
    <property type="entry name" value="ATP-grasp fold, A domain"/>
    <property type="match status" value="1"/>
</dbReference>
<accession>A0A7I9VKR1</accession>
<dbReference type="GO" id="GO:0008716">
    <property type="term" value="F:D-alanine-D-alanine ligase activity"/>
    <property type="evidence" value="ECO:0007669"/>
    <property type="project" value="UniProtKB-UniRule"/>
</dbReference>
<dbReference type="RefSeq" id="WP_176064245.1">
    <property type="nucleotide sequence ID" value="NZ_BJTG01000003.1"/>
</dbReference>
<evidence type="ECO:0000256" key="4">
    <source>
        <dbReference type="ARBA" id="ARBA00012216"/>
    </source>
</evidence>
<dbReference type="SUPFAM" id="SSF52440">
    <property type="entry name" value="PreATP-grasp domain"/>
    <property type="match status" value="1"/>
</dbReference>
<evidence type="ECO:0000313" key="22">
    <source>
        <dbReference type="Proteomes" id="UP000503640"/>
    </source>
</evidence>
<dbReference type="PROSITE" id="PS50975">
    <property type="entry name" value="ATP_GRASP"/>
    <property type="match status" value="1"/>
</dbReference>
<dbReference type="PROSITE" id="PS00843">
    <property type="entry name" value="DALA_DALA_LIGASE_1"/>
    <property type="match status" value="1"/>
</dbReference>
<keyword evidence="10 18" id="KW-0460">Magnesium</keyword>
<comment type="catalytic activity">
    <reaction evidence="15 16">
        <text>2 D-alanine + ATP = D-alanyl-D-alanine + ADP + phosphate + H(+)</text>
        <dbReference type="Rhea" id="RHEA:11224"/>
        <dbReference type="ChEBI" id="CHEBI:15378"/>
        <dbReference type="ChEBI" id="CHEBI:30616"/>
        <dbReference type="ChEBI" id="CHEBI:43474"/>
        <dbReference type="ChEBI" id="CHEBI:57416"/>
        <dbReference type="ChEBI" id="CHEBI:57822"/>
        <dbReference type="ChEBI" id="CHEBI:456216"/>
        <dbReference type="EC" id="6.3.2.4"/>
    </reaction>
</comment>
<feature type="domain" description="ATP-grasp" evidence="20">
    <location>
        <begin position="105"/>
        <end position="302"/>
    </location>
</feature>
<evidence type="ECO:0000256" key="7">
    <source>
        <dbReference type="ARBA" id="ARBA00022723"/>
    </source>
</evidence>
<evidence type="ECO:0000256" key="3">
    <source>
        <dbReference type="ARBA" id="ARBA00010871"/>
    </source>
</evidence>